<proteinExistence type="predicted"/>
<organism evidence="2 3">
    <name type="scientific">Delftia acidovorans</name>
    <name type="common">Pseudomonas acidovorans</name>
    <name type="synonym">Comamonas acidovorans</name>
    <dbReference type="NCBI Taxonomy" id="80866"/>
    <lineage>
        <taxon>Bacteria</taxon>
        <taxon>Pseudomonadati</taxon>
        <taxon>Pseudomonadota</taxon>
        <taxon>Betaproteobacteria</taxon>
        <taxon>Burkholderiales</taxon>
        <taxon>Comamonadaceae</taxon>
        <taxon>Delftia</taxon>
    </lineage>
</organism>
<comment type="caution">
    <text evidence="2">The sequence shown here is derived from an EMBL/GenBank/DDBJ whole genome shotgun (WGS) entry which is preliminary data.</text>
</comment>
<accession>A0AAJ2QYM3</accession>
<dbReference type="RefSeq" id="WP_319073795.1">
    <property type="nucleotide sequence ID" value="NZ_JAWWMZ010000004.1"/>
</dbReference>
<evidence type="ECO:0008006" key="4">
    <source>
        <dbReference type="Google" id="ProtNLM"/>
    </source>
</evidence>
<dbReference type="EMBL" id="JAWWMZ010000004">
    <property type="protein sequence ID" value="MDX4954574.1"/>
    <property type="molecule type" value="Genomic_DNA"/>
</dbReference>
<keyword evidence="1" id="KW-1133">Transmembrane helix</keyword>
<keyword evidence="1" id="KW-0472">Membrane</keyword>
<evidence type="ECO:0000313" key="2">
    <source>
        <dbReference type="EMBL" id="MDX4954574.1"/>
    </source>
</evidence>
<gene>
    <name evidence="2" type="ORF">SGN30_14250</name>
</gene>
<sequence length="162" mass="18559">MQDRVKQNRKNAIWTIPFAIVLLIADFYLIREIVIPETLDLFNLSPVVRITPLSPMIGSFWAIPLTLIVAVIANAIPFKKQTLKKVECILLSSTCVNIFLAAVGFFAILPLQYYAMPQLGYTHCNILEGHPNKDFMDWVKNPEWCVRGKSREWVKEQARLAQ</sequence>
<dbReference type="AlphaFoldDB" id="A0AAJ2QYM3"/>
<reference evidence="2" key="1">
    <citation type="submission" date="2023-11" db="EMBL/GenBank/DDBJ databases">
        <title>Identification and selenium tolerance of Delftia acidovorans R3-25.</title>
        <authorList>
            <person name="Zhang S."/>
            <person name="Liu Y."/>
            <person name="Guo Y."/>
        </authorList>
    </citation>
    <scope>NUCLEOTIDE SEQUENCE</scope>
    <source>
        <strain evidence="2">R3-25</strain>
    </source>
</reference>
<evidence type="ECO:0000256" key="1">
    <source>
        <dbReference type="SAM" id="Phobius"/>
    </source>
</evidence>
<feature type="transmembrane region" description="Helical" evidence="1">
    <location>
        <begin position="88"/>
        <end position="109"/>
    </location>
</feature>
<name>A0AAJ2QYM3_DELAC</name>
<dbReference type="Proteomes" id="UP001287445">
    <property type="component" value="Unassembled WGS sequence"/>
</dbReference>
<keyword evidence="1" id="KW-0812">Transmembrane</keyword>
<protein>
    <recommendedName>
        <fullName evidence="4">DUF1240 domain-containing protein</fullName>
    </recommendedName>
</protein>
<feature type="transmembrane region" description="Helical" evidence="1">
    <location>
        <begin position="12"/>
        <end position="30"/>
    </location>
</feature>
<evidence type="ECO:0000313" key="3">
    <source>
        <dbReference type="Proteomes" id="UP001287445"/>
    </source>
</evidence>
<feature type="transmembrane region" description="Helical" evidence="1">
    <location>
        <begin position="50"/>
        <end position="76"/>
    </location>
</feature>